<feature type="transmembrane region" description="Helical" evidence="1">
    <location>
        <begin position="6"/>
        <end position="31"/>
    </location>
</feature>
<keyword evidence="1" id="KW-0812">Transmembrane</keyword>
<reference evidence="2 3" key="1">
    <citation type="submission" date="2021-03" db="EMBL/GenBank/DDBJ databases">
        <title>Genomic Encyclopedia of Type Strains, Phase IV (KMG-IV): sequencing the most valuable type-strain genomes for metagenomic binning, comparative biology and taxonomic classification.</title>
        <authorList>
            <person name="Goeker M."/>
        </authorList>
    </citation>
    <scope>NUCLEOTIDE SEQUENCE [LARGE SCALE GENOMIC DNA]</scope>
    <source>
        <strain evidence="2 3">DSM 26806</strain>
    </source>
</reference>
<keyword evidence="1" id="KW-1133">Transmembrane helix</keyword>
<keyword evidence="1" id="KW-0472">Membrane</keyword>
<comment type="caution">
    <text evidence="2">The sequence shown here is derived from an EMBL/GenBank/DDBJ whole genome shotgun (WGS) entry which is preliminary data.</text>
</comment>
<proteinExistence type="predicted"/>
<dbReference type="EMBL" id="JAGGLD010000006">
    <property type="protein sequence ID" value="MBP2002080.1"/>
    <property type="molecule type" value="Genomic_DNA"/>
</dbReference>
<gene>
    <name evidence="2" type="ORF">J2Z69_003137</name>
</gene>
<name>A0ABS4JK50_9BACL</name>
<sequence>MEQQIFTLLYWIAMIAMSIVLIGVTVGVFAIGIHFMKNTRKGLGSSCIVFSLISAGMITLMLNKQFF</sequence>
<feature type="transmembrane region" description="Helical" evidence="1">
    <location>
        <begin position="43"/>
        <end position="62"/>
    </location>
</feature>
<evidence type="ECO:0000256" key="1">
    <source>
        <dbReference type="SAM" id="Phobius"/>
    </source>
</evidence>
<protein>
    <submittedName>
        <fullName evidence="2">Uncharacterized protein</fullName>
    </submittedName>
</protein>
<accession>A0ABS4JK50</accession>
<dbReference type="RefSeq" id="WP_209864870.1">
    <property type="nucleotide sequence ID" value="NZ_JAGGLD010000006.1"/>
</dbReference>
<dbReference type="Proteomes" id="UP001519288">
    <property type="component" value="Unassembled WGS sequence"/>
</dbReference>
<evidence type="ECO:0000313" key="2">
    <source>
        <dbReference type="EMBL" id="MBP2002080.1"/>
    </source>
</evidence>
<organism evidence="2 3">
    <name type="scientific">Paenibacillus shirakamiensis</name>
    <dbReference type="NCBI Taxonomy" id="1265935"/>
    <lineage>
        <taxon>Bacteria</taxon>
        <taxon>Bacillati</taxon>
        <taxon>Bacillota</taxon>
        <taxon>Bacilli</taxon>
        <taxon>Bacillales</taxon>
        <taxon>Paenibacillaceae</taxon>
        <taxon>Paenibacillus</taxon>
    </lineage>
</organism>
<keyword evidence="3" id="KW-1185">Reference proteome</keyword>
<evidence type="ECO:0000313" key="3">
    <source>
        <dbReference type="Proteomes" id="UP001519288"/>
    </source>
</evidence>